<gene>
    <name evidence="5" type="primary">whiA</name>
    <name evidence="9" type="ORF">GA0111570_101465</name>
</gene>
<dbReference type="FunFam" id="3.10.28.10:FF:000001">
    <property type="entry name" value="Probable cell division protein WhiA"/>
    <property type="match status" value="1"/>
</dbReference>
<dbReference type="InterPro" id="IPR023054">
    <property type="entry name" value="Sporulation_regulator_WhiA_C"/>
</dbReference>
<dbReference type="InterPro" id="IPR027434">
    <property type="entry name" value="Homing_endonucl"/>
</dbReference>
<dbReference type="Gene3D" id="3.10.28.10">
    <property type="entry name" value="Homing endonucleases"/>
    <property type="match status" value="1"/>
</dbReference>
<evidence type="ECO:0000259" key="8">
    <source>
        <dbReference type="Pfam" id="PF14527"/>
    </source>
</evidence>
<dbReference type="NCBIfam" id="TIGR00647">
    <property type="entry name" value="DNA_bind_WhiA"/>
    <property type="match status" value="1"/>
</dbReference>
<feature type="domain" description="WhiA LAGLIDADG-like" evidence="8">
    <location>
        <begin position="128"/>
        <end position="218"/>
    </location>
</feature>
<keyword evidence="1 5" id="KW-0132">Cell division</keyword>
<sequence length="327" mass="35136">MAMTPQVKAELSTVSVTKTSARIAEMAATLRFAGGLHLAGGRIVIEADLDTGGAARRLRTAISEVFGYSSDLVVVNGSGLRRATRYVVRMTSNGEDLARRTGLIDHHGRPVRGLPPQIVGGDLDAAVAAWRGAFLAHGSLTEPGRSMALEVTCPGPESALALVGSARRLGIGAKARVVRDIDRVAIRDGDAIAAMLTRLGAHDSVMVWEERRMRREVRASANRLANFDDANLRRSAQAAVAASVRVERALEILGDEVPDHLVRAGELRMQNKQASLEELGRMHEPPLTKDAIAGRIRRLLNMADKRAAELGIPDTEASVFQDRPGRA</sequence>
<evidence type="ECO:0000259" key="7">
    <source>
        <dbReference type="Pfam" id="PF10298"/>
    </source>
</evidence>
<feature type="domain" description="Sporulation transcription regulator WhiA N-terminal" evidence="7">
    <location>
        <begin position="20"/>
        <end position="104"/>
    </location>
</feature>
<dbReference type="EMBL" id="FMYF01000001">
    <property type="protein sequence ID" value="SDB80189.1"/>
    <property type="molecule type" value="Genomic_DNA"/>
</dbReference>
<dbReference type="PANTHER" id="PTHR37307">
    <property type="entry name" value="CELL DIVISION PROTEIN WHIA-RELATED"/>
    <property type="match status" value="1"/>
</dbReference>
<dbReference type="GO" id="GO:0043937">
    <property type="term" value="P:regulation of sporulation"/>
    <property type="evidence" value="ECO:0007669"/>
    <property type="project" value="InterPro"/>
</dbReference>
<dbReference type="Pfam" id="PF10298">
    <property type="entry name" value="WhiA_N"/>
    <property type="match status" value="1"/>
</dbReference>
<keyword evidence="3 5" id="KW-0131">Cell cycle</keyword>
<dbReference type="HAMAP" id="MF_01420">
    <property type="entry name" value="HTH_type_WhiA"/>
    <property type="match status" value="1"/>
</dbReference>
<dbReference type="InterPro" id="IPR018478">
    <property type="entry name" value="Sporu_reg_WhiA_N_dom"/>
</dbReference>
<evidence type="ECO:0000313" key="9">
    <source>
        <dbReference type="EMBL" id="SDB80189.1"/>
    </source>
</evidence>
<reference evidence="9 10" key="1">
    <citation type="submission" date="2016-06" db="EMBL/GenBank/DDBJ databases">
        <authorList>
            <person name="Olsen C.W."/>
            <person name="Carey S."/>
            <person name="Hinshaw L."/>
            <person name="Karasin A.I."/>
        </authorList>
    </citation>
    <scope>NUCLEOTIDE SEQUENCE [LARGE SCALE GENOMIC DNA]</scope>
    <source>
        <strain evidence="9 10">LZ-22</strain>
    </source>
</reference>
<name>A0A1G6GE52_9ACTN</name>
<comment type="function">
    <text evidence="5">Involved in cell division and chromosome segregation.</text>
</comment>
<evidence type="ECO:0000256" key="1">
    <source>
        <dbReference type="ARBA" id="ARBA00022618"/>
    </source>
</evidence>
<dbReference type="Pfam" id="PF02650">
    <property type="entry name" value="HTH_WhiA"/>
    <property type="match status" value="1"/>
</dbReference>
<evidence type="ECO:0000256" key="5">
    <source>
        <dbReference type="HAMAP-Rule" id="MF_01420"/>
    </source>
</evidence>
<protein>
    <recommendedName>
        <fullName evidence="4 5">Probable cell division protein WhiA</fullName>
    </recommendedName>
</protein>
<dbReference type="Pfam" id="PF14527">
    <property type="entry name" value="LAGLIDADG_WhiA"/>
    <property type="match status" value="1"/>
</dbReference>
<accession>A0A1G6GE52</accession>
<dbReference type="GO" id="GO:0003677">
    <property type="term" value="F:DNA binding"/>
    <property type="evidence" value="ECO:0007669"/>
    <property type="project" value="UniProtKB-UniRule"/>
</dbReference>
<dbReference type="AlphaFoldDB" id="A0A1G6GE52"/>
<dbReference type="Proteomes" id="UP000199086">
    <property type="component" value="Unassembled WGS sequence"/>
</dbReference>
<dbReference type="InterPro" id="IPR003802">
    <property type="entry name" value="Sporulation_regulator_WhiA"/>
</dbReference>
<evidence type="ECO:0000256" key="4">
    <source>
        <dbReference type="ARBA" id="ARBA00068775"/>
    </source>
</evidence>
<dbReference type="OrthoDB" id="5197218at2"/>
<evidence type="ECO:0000256" key="2">
    <source>
        <dbReference type="ARBA" id="ARBA00023125"/>
    </source>
</evidence>
<dbReference type="PANTHER" id="PTHR37307:SF1">
    <property type="entry name" value="CELL DIVISION PROTEIN WHIA-RELATED"/>
    <property type="match status" value="1"/>
</dbReference>
<keyword evidence="2 5" id="KW-0238">DNA-binding</keyword>
<feature type="domain" description="Sporulation regulator WhiA C-terminal" evidence="6">
    <location>
        <begin position="221"/>
        <end position="303"/>
    </location>
</feature>
<organism evidence="9 10">
    <name type="scientific">Raineyella antarctica</name>
    <dbReference type="NCBI Taxonomy" id="1577474"/>
    <lineage>
        <taxon>Bacteria</taxon>
        <taxon>Bacillati</taxon>
        <taxon>Actinomycetota</taxon>
        <taxon>Actinomycetes</taxon>
        <taxon>Propionibacteriales</taxon>
        <taxon>Propionibacteriaceae</taxon>
        <taxon>Raineyella</taxon>
    </lineage>
</organism>
<comment type="similarity">
    <text evidence="5">Belongs to the WhiA family.</text>
</comment>
<dbReference type="STRING" id="1577474.GA0111570_101465"/>
<evidence type="ECO:0000313" key="10">
    <source>
        <dbReference type="Proteomes" id="UP000199086"/>
    </source>
</evidence>
<keyword evidence="10" id="KW-1185">Reference proteome</keyword>
<evidence type="ECO:0000259" key="6">
    <source>
        <dbReference type="Pfam" id="PF02650"/>
    </source>
</evidence>
<dbReference type="RefSeq" id="WP_092605900.1">
    <property type="nucleotide sequence ID" value="NZ_FMYF01000001.1"/>
</dbReference>
<evidence type="ECO:0000256" key="3">
    <source>
        <dbReference type="ARBA" id="ARBA00023306"/>
    </source>
</evidence>
<dbReference type="InterPro" id="IPR039518">
    <property type="entry name" value="WhiA_LAGLIDADG_dom"/>
</dbReference>
<proteinExistence type="inferred from homology"/>
<dbReference type="GO" id="GO:0051301">
    <property type="term" value="P:cell division"/>
    <property type="evidence" value="ECO:0007669"/>
    <property type="project" value="UniProtKB-UniRule"/>
</dbReference>